<dbReference type="InterPro" id="IPR046357">
    <property type="entry name" value="PPIase_dom_sf"/>
</dbReference>
<evidence type="ECO:0000256" key="1">
    <source>
        <dbReference type="ARBA" id="ARBA00000971"/>
    </source>
</evidence>
<protein>
    <recommendedName>
        <fullName evidence="2">peptidylprolyl isomerase</fullName>
        <ecNumber evidence="2">5.2.1.8</ecNumber>
    </recommendedName>
</protein>
<evidence type="ECO:0000259" key="7">
    <source>
        <dbReference type="PROSITE" id="PS50198"/>
    </source>
</evidence>
<dbReference type="EC" id="5.2.1.8" evidence="2"/>
<dbReference type="PROSITE" id="PS50198">
    <property type="entry name" value="PPIC_PPIASE_2"/>
    <property type="match status" value="1"/>
</dbReference>
<evidence type="ECO:0000256" key="2">
    <source>
        <dbReference type="ARBA" id="ARBA00013194"/>
    </source>
</evidence>
<evidence type="ECO:0000256" key="3">
    <source>
        <dbReference type="ARBA" id="ARBA00022729"/>
    </source>
</evidence>
<sequence>MKSLDCLNATAINVLQKSNLLKSLVIAELRKEVLSKVEIDEQLKQSTVNKFLNSNGLDSEEKLNKFLEQNFMKKEEVENFALSSLRLKEYCNINFSKKVESRFLEKKNHLDIVVYSLIRLNNDPFKANEIYLRLKSKEAEFGDLATLYSEGPEKKTRGIVGPLPVDNAHPNLIPMLINGKEGEIQPPVEIAGMHLVLRVESYDAAKLDDFMREKMALELFDEWIDEKAIDLSNQLRDEARESLIEGQAL</sequence>
<evidence type="ECO:0000256" key="4">
    <source>
        <dbReference type="ARBA" id="ARBA00023110"/>
    </source>
</evidence>
<feature type="domain" description="PpiC" evidence="7">
    <location>
        <begin position="117"/>
        <end position="201"/>
    </location>
</feature>
<dbReference type="Pfam" id="PF00639">
    <property type="entry name" value="Rotamase"/>
    <property type="match status" value="1"/>
</dbReference>
<evidence type="ECO:0000256" key="5">
    <source>
        <dbReference type="ARBA" id="ARBA00023235"/>
    </source>
</evidence>
<accession>A0A0D5A411</accession>
<keyword evidence="3" id="KW-0732">Signal</keyword>
<organism evidence="8">
    <name type="scientific">Prochlorococcus marinus str. P0903-H212</name>
    <dbReference type="NCBI Taxonomy" id="1622208"/>
    <lineage>
        <taxon>Bacteria</taxon>
        <taxon>Bacillati</taxon>
        <taxon>Cyanobacteriota</taxon>
        <taxon>Cyanophyceae</taxon>
        <taxon>Synechococcales</taxon>
        <taxon>Prochlorococcaceae</taxon>
        <taxon>Prochlorococcus</taxon>
    </lineage>
</organism>
<comment type="catalytic activity">
    <reaction evidence="1">
        <text>[protein]-peptidylproline (omega=180) = [protein]-peptidylproline (omega=0)</text>
        <dbReference type="Rhea" id="RHEA:16237"/>
        <dbReference type="Rhea" id="RHEA-COMP:10747"/>
        <dbReference type="Rhea" id="RHEA-COMP:10748"/>
        <dbReference type="ChEBI" id="CHEBI:83833"/>
        <dbReference type="ChEBI" id="CHEBI:83834"/>
        <dbReference type="EC" id="5.2.1.8"/>
    </reaction>
</comment>
<dbReference type="InterPro" id="IPR000297">
    <property type="entry name" value="PPIase_PpiC"/>
</dbReference>
<evidence type="ECO:0000256" key="6">
    <source>
        <dbReference type="PROSITE-ProRule" id="PRU00278"/>
    </source>
</evidence>
<evidence type="ECO:0000313" key="8">
    <source>
        <dbReference type="EMBL" id="AJW30961.1"/>
    </source>
</evidence>
<keyword evidence="5 6" id="KW-0413">Isomerase</keyword>
<reference evidence="8" key="1">
    <citation type="submission" date="2014-06" db="EMBL/GenBank/DDBJ databases">
        <authorList>
            <person name="Berube P.M."/>
        </authorList>
    </citation>
    <scope>NUCLEOTIDE SEQUENCE</scope>
    <source>
        <strain evidence="8">P0903-H212</strain>
    </source>
</reference>
<gene>
    <name evidence="8" type="ORF">FA03_0129</name>
</gene>
<dbReference type="GO" id="GO:0003755">
    <property type="term" value="F:peptidyl-prolyl cis-trans isomerase activity"/>
    <property type="evidence" value="ECO:0007669"/>
    <property type="project" value="UniProtKB-KW"/>
</dbReference>
<dbReference type="Gene3D" id="3.10.50.40">
    <property type="match status" value="1"/>
</dbReference>
<dbReference type="AlphaFoldDB" id="A0A0D5A411"/>
<proteinExistence type="predicted"/>
<dbReference type="PANTHER" id="PTHR47245">
    <property type="entry name" value="PEPTIDYLPROLYL ISOMERASE"/>
    <property type="match status" value="1"/>
</dbReference>
<dbReference type="PANTHER" id="PTHR47245:SF1">
    <property type="entry name" value="FOLDASE PROTEIN PRSA"/>
    <property type="match status" value="1"/>
</dbReference>
<dbReference type="EMBL" id="KJ947871">
    <property type="protein sequence ID" value="AJW30961.1"/>
    <property type="molecule type" value="Genomic_DNA"/>
</dbReference>
<name>A0A0D5A411_PROMR</name>
<dbReference type="InterPro" id="IPR050245">
    <property type="entry name" value="PrsA_foldase"/>
</dbReference>
<keyword evidence="4 6" id="KW-0697">Rotamase</keyword>
<dbReference type="SUPFAM" id="SSF54534">
    <property type="entry name" value="FKBP-like"/>
    <property type="match status" value="1"/>
</dbReference>